<dbReference type="PANTHER" id="PTHR34700:SF4">
    <property type="entry name" value="PHAGE-LIKE ELEMENT PBSX PROTEIN XKDP"/>
    <property type="match status" value="1"/>
</dbReference>
<dbReference type="PANTHER" id="PTHR34700">
    <property type="entry name" value="POTASSIUM BINDING PROTEIN KBP"/>
    <property type="match status" value="1"/>
</dbReference>
<dbReference type="AlphaFoldDB" id="A0A5A8F734"/>
<organism evidence="4 5">
    <name type="scientific">Deferribacter autotrophicus</name>
    <dbReference type="NCBI Taxonomy" id="500465"/>
    <lineage>
        <taxon>Bacteria</taxon>
        <taxon>Pseudomonadati</taxon>
        <taxon>Deferribacterota</taxon>
        <taxon>Deferribacteres</taxon>
        <taxon>Deferribacterales</taxon>
        <taxon>Deferribacteraceae</taxon>
        <taxon>Deferribacter</taxon>
    </lineage>
</organism>
<keyword evidence="5" id="KW-1185">Reference proteome</keyword>
<feature type="coiled-coil region" evidence="1">
    <location>
        <begin position="51"/>
        <end position="126"/>
    </location>
</feature>
<dbReference type="Gene3D" id="3.10.350.10">
    <property type="entry name" value="LysM domain"/>
    <property type="match status" value="1"/>
</dbReference>
<feature type="domain" description="LysM" evidence="3">
    <location>
        <begin position="196"/>
        <end position="245"/>
    </location>
</feature>
<dbReference type="CDD" id="cd00118">
    <property type="entry name" value="LysM"/>
    <property type="match status" value="1"/>
</dbReference>
<protein>
    <submittedName>
        <fullName evidence="4">DUF4398 domain-containing protein</fullName>
    </submittedName>
</protein>
<dbReference type="InterPro" id="IPR036779">
    <property type="entry name" value="LysM_dom_sf"/>
</dbReference>
<feature type="signal peptide" evidence="2">
    <location>
        <begin position="1"/>
        <end position="21"/>
    </location>
</feature>
<accession>A0A5A8F734</accession>
<keyword evidence="2" id="KW-0732">Signal</keyword>
<evidence type="ECO:0000313" key="5">
    <source>
        <dbReference type="Proteomes" id="UP000322876"/>
    </source>
</evidence>
<dbReference type="InterPro" id="IPR052196">
    <property type="entry name" value="Bact_Kbp"/>
</dbReference>
<dbReference type="EMBL" id="VFJB01000001">
    <property type="protein sequence ID" value="KAA0259515.1"/>
    <property type="molecule type" value="Genomic_DNA"/>
</dbReference>
<comment type="caution">
    <text evidence="4">The sequence shown here is derived from an EMBL/GenBank/DDBJ whole genome shotgun (WGS) entry which is preliminary data.</text>
</comment>
<dbReference type="InterPro" id="IPR018392">
    <property type="entry name" value="LysM"/>
</dbReference>
<feature type="chain" id="PRO_5023088710" evidence="2">
    <location>
        <begin position="22"/>
        <end position="273"/>
    </location>
</feature>
<dbReference type="PROSITE" id="PS51257">
    <property type="entry name" value="PROKAR_LIPOPROTEIN"/>
    <property type="match status" value="1"/>
</dbReference>
<sequence>MRYAKLFLLLVLATAFLFACAKPPMKKYNDAQKSVNEAWAVDADKCAPKEYKAAQKAFEEAQKELEEAKNHTFKGKYYDRAEAKLEEAKAKAEKAKKVAQKRREAADKVGKELDELRDEIDAIKDDAKKYDPVTFAEVEDLYEKAQKAVDDCEPGKANMLRAQIEGKLDKIKENIAIAKAEEMKKAMKQKEMAKIEKYTVVKGDCLWKISELKYMNPFMWPLIYWTNKDMIKDPDLIYPGQVFKIRKDIANNEKDKAINFAKNRGPWSLFDGK</sequence>
<keyword evidence="1" id="KW-0175">Coiled coil</keyword>
<evidence type="ECO:0000256" key="2">
    <source>
        <dbReference type="SAM" id="SignalP"/>
    </source>
</evidence>
<name>A0A5A8F734_9BACT</name>
<dbReference type="Pfam" id="PF01476">
    <property type="entry name" value="LysM"/>
    <property type="match status" value="1"/>
</dbReference>
<reference evidence="4 5" key="1">
    <citation type="submission" date="2019-06" db="EMBL/GenBank/DDBJ databases">
        <title>Genomic insights into carbon and energy metabolism of Deferribacter autotrophicus revealed new metabolic traits in the phylum Deferribacteres.</title>
        <authorList>
            <person name="Slobodkin A.I."/>
            <person name="Slobodkina G.B."/>
            <person name="Allioux M."/>
            <person name="Alain K."/>
            <person name="Jebbar M."/>
            <person name="Shadrin V."/>
            <person name="Kublanov I.V."/>
            <person name="Toshchakov S.V."/>
            <person name="Bonch-Osmolovskaya E.A."/>
        </authorList>
    </citation>
    <scope>NUCLEOTIDE SEQUENCE [LARGE SCALE GENOMIC DNA]</scope>
    <source>
        <strain evidence="4 5">SL50</strain>
    </source>
</reference>
<dbReference type="OrthoDB" id="370541at2"/>
<dbReference type="Gene3D" id="1.20.1270.390">
    <property type="match status" value="1"/>
</dbReference>
<dbReference type="PROSITE" id="PS51782">
    <property type="entry name" value="LYSM"/>
    <property type="match status" value="1"/>
</dbReference>
<dbReference type="InterPro" id="IPR025511">
    <property type="entry name" value="DUF4398"/>
</dbReference>
<evidence type="ECO:0000313" key="4">
    <source>
        <dbReference type="EMBL" id="KAA0259515.1"/>
    </source>
</evidence>
<gene>
    <name evidence="4" type="ORF">FHQ18_01160</name>
</gene>
<evidence type="ECO:0000259" key="3">
    <source>
        <dbReference type="PROSITE" id="PS51782"/>
    </source>
</evidence>
<dbReference type="Proteomes" id="UP000322876">
    <property type="component" value="Unassembled WGS sequence"/>
</dbReference>
<evidence type="ECO:0000256" key="1">
    <source>
        <dbReference type="SAM" id="Coils"/>
    </source>
</evidence>
<dbReference type="Pfam" id="PF14346">
    <property type="entry name" value="DUF4398"/>
    <property type="match status" value="1"/>
</dbReference>
<dbReference type="SMART" id="SM00257">
    <property type="entry name" value="LysM"/>
    <property type="match status" value="1"/>
</dbReference>
<proteinExistence type="predicted"/>
<dbReference type="RefSeq" id="WP_149265335.1">
    <property type="nucleotide sequence ID" value="NZ_VFJB01000001.1"/>
</dbReference>